<dbReference type="OrthoDB" id="6197054at2"/>
<dbReference type="NCBIfam" id="NF033550">
    <property type="entry name" value="transpos_ISL3"/>
    <property type="match status" value="1"/>
</dbReference>
<protein>
    <submittedName>
        <fullName evidence="2">ISL3 family transposase</fullName>
    </submittedName>
</protein>
<reference evidence="2 3" key="1">
    <citation type="submission" date="2019-09" db="EMBL/GenBank/DDBJ databases">
        <title>Complete Genome Sequence of Lactobacillus nenjiangensis SH-Y15, isolated from sauerkraut.</title>
        <authorList>
            <person name="Yang H."/>
        </authorList>
    </citation>
    <scope>NUCLEOTIDE SEQUENCE [LARGE SCALE GENOMIC DNA]</scope>
    <source>
        <strain evidence="2 3">SH-Y15</strain>
    </source>
</reference>
<dbReference type="PANTHER" id="PTHR33498:SF1">
    <property type="entry name" value="TRANSPOSASE FOR INSERTION SEQUENCE ELEMENT IS1557"/>
    <property type="match status" value="1"/>
</dbReference>
<dbReference type="KEGG" id="lnn:F0161_02880"/>
<dbReference type="AlphaFoldDB" id="A0A5P1X095"/>
<dbReference type="PANTHER" id="PTHR33498">
    <property type="entry name" value="TRANSPOSASE FOR INSERTION SEQUENCE ELEMENT IS1557"/>
    <property type="match status" value="1"/>
</dbReference>
<evidence type="ECO:0000259" key="1">
    <source>
        <dbReference type="Pfam" id="PF01610"/>
    </source>
</evidence>
<dbReference type="InterPro" id="IPR002560">
    <property type="entry name" value="Transposase_DDE"/>
</dbReference>
<name>A0A5P1X095_9LACO</name>
<gene>
    <name evidence="2" type="ORF">F0161_02880</name>
</gene>
<dbReference type="EMBL" id="CP043939">
    <property type="protein sequence ID" value="QER66923.1"/>
    <property type="molecule type" value="Genomic_DNA"/>
</dbReference>
<dbReference type="Proteomes" id="UP000325295">
    <property type="component" value="Chromosome"/>
</dbReference>
<evidence type="ECO:0000313" key="2">
    <source>
        <dbReference type="EMBL" id="QER66923.1"/>
    </source>
</evidence>
<dbReference type="Pfam" id="PF01610">
    <property type="entry name" value="DDE_Tnp_ISL3"/>
    <property type="match status" value="1"/>
</dbReference>
<dbReference type="RefSeq" id="WP_150203668.1">
    <property type="nucleotide sequence ID" value="NZ_CP043939.1"/>
</dbReference>
<keyword evidence="3" id="KW-1185">Reference proteome</keyword>
<evidence type="ECO:0000313" key="3">
    <source>
        <dbReference type="Proteomes" id="UP000325295"/>
    </source>
</evidence>
<organism evidence="2 3">
    <name type="scientific">Paucilactobacillus nenjiangensis</name>
    <dbReference type="NCBI Taxonomy" id="1296540"/>
    <lineage>
        <taxon>Bacteria</taxon>
        <taxon>Bacillati</taxon>
        <taxon>Bacillota</taxon>
        <taxon>Bacilli</taxon>
        <taxon>Lactobacillales</taxon>
        <taxon>Lactobacillaceae</taxon>
        <taxon>Paucilactobacillus</taxon>
    </lineage>
</organism>
<feature type="domain" description="Transposase IS204/IS1001/IS1096/IS1165 DDE" evidence="1">
    <location>
        <begin position="165"/>
        <end position="422"/>
    </location>
</feature>
<accession>A0A5P1X095</accession>
<dbReference type="InterPro" id="IPR047951">
    <property type="entry name" value="Transpos_ISL3"/>
</dbReference>
<sequence length="455" mass="52925">MDNNTRLALNITDTRLEFDPDPKYNSQPMSREMTDKGEANVWHCVLTYEMTCPKCSTVMSRNGYKSVMYQSAQNGTSLIFFKIKKQKYICKCCKNTELAELSDVRKGDHLFRDVKQIIAMQIEENMSMTTIAKINNVSSNTVIRSILGLACYIKPSFHYLSRNIAFDDFKSGKFAKSGYSLLLMNIETRQPIDVISDRGDHSLEKYFLRYSPAARAAVRTVTVDLFFPYRSTIQKVFPNAIIIADHFHVVVQAFKGLNQLRIKVMKSFKYGSPEYRQLNRFWKLIMKSESDLNRSDRYKRRNFKNLQLTDDEVVNRLLSLSEELRAAYNFYQDLIFIIHNQSSERLKTLLWPEDDKNSAILPQEMDAAIKTLRKHFEEIINSFKTKYCHFSTGPVEGCNNKIKVIKRTAYGFRNFYHFKIRILIAFKNSFYSKNFISLTKQQKAANSPTTEKLAA</sequence>
<proteinExistence type="predicted"/>